<comment type="caution">
    <text evidence="1">The sequence shown here is derived from an EMBL/GenBank/DDBJ whole genome shotgun (WGS) entry which is preliminary data.</text>
</comment>
<evidence type="ECO:0000313" key="2">
    <source>
        <dbReference type="Proteomes" id="UP000667802"/>
    </source>
</evidence>
<evidence type="ECO:0000313" key="1">
    <source>
        <dbReference type="EMBL" id="MDR9899830.1"/>
    </source>
</evidence>
<keyword evidence="2" id="KW-1185">Reference proteome</keyword>
<dbReference type="EMBL" id="JAALHA020000028">
    <property type="protein sequence ID" value="MDR9899830.1"/>
    <property type="molecule type" value="Genomic_DNA"/>
</dbReference>
<gene>
    <name evidence="1" type="ORF">G7B40_035530</name>
</gene>
<proteinExistence type="predicted"/>
<name>A0AAP5IDT5_9CYAN</name>
<sequence>MKKILILSANPNDTNRLRLDEEVQKIQAGLERGKRWNQFEIISKLAVCSEDLRRALLYHEPQIVHFSGHGK</sequence>
<protein>
    <recommendedName>
        <fullName evidence="3">CHAT domain-containing protein</fullName>
    </recommendedName>
</protein>
<dbReference type="Proteomes" id="UP000667802">
    <property type="component" value="Unassembled WGS sequence"/>
</dbReference>
<reference evidence="2" key="1">
    <citation type="journal article" date="2021" name="Science">
        <title>Hunting the eagle killer: A cyanobacterial neurotoxin causes vacuolar myelinopathy.</title>
        <authorList>
            <person name="Breinlinger S."/>
            <person name="Phillips T.J."/>
            <person name="Haram B.N."/>
            <person name="Mares J."/>
            <person name="Martinez Yerena J.A."/>
            <person name="Hrouzek P."/>
            <person name="Sobotka R."/>
            <person name="Henderson W.M."/>
            <person name="Schmieder P."/>
            <person name="Williams S.M."/>
            <person name="Lauderdale J.D."/>
            <person name="Wilde H.D."/>
            <person name="Gerrin W."/>
            <person name="Kust A."/>
            <person name="Washington J.W."/>
            <person name="Wagner C."/>
            <person name="Geier B."/>
            <person name="Liebeke M."/>
            <person name="Enke H."/>
            <person name="Niedermeyer T.H.J."/>
            <person name="Wilde S.B."/>
        </authorList>
    </citation>
    <scope>NUCLEOTIDE SEQUENCE [LARGE SCALE GENOMIC DNA]</scope>
    <source>
        <strain evidence="2">Thurmond2011</strain>
    </source>
</reference>
<accession>A0AAP5IDT5</accession>
<organism evidence="1 2">
    <name type="scientific">Aetokthonos hydrillicola Thurmond2011</name>
    <dbReference type="NCBI Taxonomy" id="2712845"/>
    <lineage>
        <taxon>Bacteria</taxon>
        <taxon>Bacillati</taxon>
        <taxon>Cyanobacteriota</taxon>
        <taxon>Cyanophyceae</taxon>
        <taxon>Nostocales</taxon>
        <taxon>Hapalosiphonaceae</taxon>
        <taxon>Aetokthonos</taxon>
    </lineage>
</organism>
<evidence type="ECO:0008006" key="3">
    <source>
        <dbReference type="Google" id="ProtNLM"/>
    </source>
</evidence>
<dbReference type="AlphaFoldDB" id="A0AAP5IDT5"/>
<dbReference type="RefSeq" id="WP_243902813.1">
    <property type="nucleotide sequence ID" value="NZ_CAWQFN010000129.1"/>
</dbReference>